<sequence length="75" mass="8553">MRRCKKSEAGNVAAVLLNMLQGFHDCGLTLVVASLKTREHRHARWRTFRTNLGGRAHWDAESHFLKGAVTYKKSM</sequence>
<dbReference type="AlphaFoldDB" id="A0A066VWT6"/>
<dbReference type="GeneID" id="25264547"/>
<dbReference type="HOGENOM" id="CLU_2672857_0_0_1"/>
<protein>
    <submittedName>
        <fullName evidence="1">Uncharacterized protein</fullName>
    </submittedName>
</protein>
<evidence type="ECO:0000313" key="1">
    <source>
        <dbReference type="EMBL" id="KDN44748.1"/>
    </source>
</evidence>
<dbReference type="RefSeq" id="XP_013242922.1">
    <property type="nucleotide sequence ID" value="XM_013387468.1"/>
</dbReference>
<accession>A0A066VWT6</accession>
<dbReference type="InParanoid" id="A0A066VWT6"/>
<dbReference type="EMBL" id="JMSN01000048">
    <property type="protein sequence ID" value="KDN44748.1"/>
    <property type="molecule type" value="Genomic_DNA"/>
</dbReference>
<gene>
    <name evidence="1" type="ORF">K437DRAFT_256893</name>
</gene>
<evidence type="ECO:0000313" key="2">
    <source>
        <dbReference type="Proteomes" id="UP000027361"/>
    </source>
</evidence>
<proteinExistence type="predicted"/>
<name>A0A066VWT6_TILAU</name>
<reference evidence="1 2" key="1">
    <citation type="submission" date="2014-05" db="EMBL/GenBank/DDBJ databases">
        <title>Draft genome sequence of a rare smut relative, Tilletiaria anomala UBC 951.</title>
        <authorList>
            <consortium name="DOE Joint Genome Institute"/>
            <person name="Toome M."/>
            <person name="Kuo A."/>
            <person name="Henrissat B."/>
            <person name="Lipzen A."/>
            <person name="Tritt A."/>
            <person name="Yoshinaga Y."/>
            <person name="Zane M."/>
            <person name="Barry K."/>
            <person name="Grigoriev I.V."/>
            <person name="Spatafora J.W."/>
            <person name="Aimea M.C."/>
        </authorList>
    </citation>
    <scope>NUCLEOTIDE SEQUENCE [LARGE SCALE GENOMIC DNA]</scope>
    <source>
        <strain evidence="1 2">UBC 951</strain>
    </source>
</reference>
<comment type="caution">
    <text evidence="1">The sequence shown here is derived from an EMBL/GenBank/DDBJ whole genome shotgun (WGS) entry which is preliminary data.</text>
</comment>
<organism evidence="1 2">
    <name type="scientific">Tilletiaria anomala (strain ATCC 24038 / CBS 436.72 / UBC 951)</name>
    <dbReference type="NCBI Taxonomy" id="1037660"/>
    <lineage>
        <taxon>Eukaryota</taxon>
        <taxon>Fungi</taxon>
        <taxon>Dikarya</taxon>
        <taxon>Basidiomycota</taxon>
        <taxon>Ustilaginomycotina</taxon>
        <taxon>Exobasidiomycetes</taxon>
        <taxon>Georgefischeriales</taxon>
        <taxon>Tilletiariaceae</taxon>
        <taxon>Tilletiaria</taxon>
    </lineage>
</organism>
<dbReference type="Proteomes" id="UP000027361">
    <property type="component" value="Unassembled WGS sequence"/>
</dbReference>
<keyword evidence="2" id="KW-1185">Reference proteome</keyword>